<keyword evidence="3" id="KW-1185">Reference proteome</keyword>
<dbReference type="SUPFAM" id="SSF53850">
    <property type="entry name" value="Periplasmic binding protein-like II"/>
    <property type="match status" value="1"/>
</dbReference>
<comment type="caution">
    <text evidence="2">The sequence shown here is derived from an EMBL/GenBank/DDBJ whole genome shotgun (WGS) entry which is preliminary data.</text>
</comment>
<dbReference type="GO" id="GO:0022857">
    <property type="term" value="F:transmembrane transporter activity"/>
    <property type="evidence" value="ECO:0007669"/>
    <property type="project" value="InterPro"/>
</dbReference>
<organism evidence="2 3">
    <name type="scientific">Lentzea aerocolonigenes</name>
    <name type="common">Lechevalieria aerocolonigenes</name>
    <name type="synonym">Saccharothrix aerocolonigenes</name>
    <dbReference type="NCBI Taxonomy" id="68170"/>
    <lineage>
        <taxon>Bacteria</taxon>
        <taxon>Bacillati</taxon>
        <taxon>Actinomycetota</taxon>
        <taxon>Actinomycetes</taxon>
        <taxon>Pseudonocardiales</taxon>
        <taxon>Pseudonocardiaceae</taxon>
        <taxon>Lentzea</taxon>
    </lineage>
</organism>
<protein>
    <submittedName>
        <fullName evidence="2">Glycine/betaine ABC transporter substrate-binding protein</fullName>
    </submittedName>
</protein>
<dbReference type="Pfam" id="PF04069">
    <property type="entry name" value="OpuAC"/>
    <property type="match status" value="1"/>
</dbReference>
<dbReference type="PROSITE" id="PS51257">
    <property type="entry name" value="PROKAR_LIPOPROTEIN"/>
    <property type="match status" value="1"/>
</dbReference>
<sequence length="324" mass="36057">MFVQAPRIALAMTLVLTIAGCGSGSTSSSPRSSSTAPPEPCGSITIAVNPWVGYEANAAVVAYLAEKRLGCKVTKKEVDEQTAWQGLDSGEIDVILENWGHEDLKQKYIEEKHTAVRVGPSGNKGVIGWYVPPWMKKTYPDITNWQNLNKYANLFVTPQSEGKGQVLDGDPSYVTNDEALVKNLNLNYKVVYAGSEQASIKAFRQAEEKKAPLIGYFFEPQWLHLDIELVKIELPEYKAGCDADTAKVACDYPRYELDKIASKKFLEKGGPAARLIQNFQWSNDEQDTVASFIAKYKMSPEEAAKRWVEANPDRVEDWLTKAKP</sequence>
<dbReference type="GO" id="GO:0043190">
    <property type="term" value="C:ATP-binding cassette (ABC) transporter complex"/>
    <property type="evidence" value="ECO:0007669"/>
    <property type="project" value="InterPro"/>
</dbReference>
<dbReference type="Gene3D" id="3.40.190.10">
    <property type="entry name" value="Periplasmic binding protein-like II"/>
    <property type="match status" value="1"/>
</dbReference>
<gene>
    <name evidence="2" type="ORF">UK23_40750</name>
</gene>
<evidence type="ECO:0000313" key="3">
    <source>
        <dbReference type="Proteomes" id="UP000033393"/>
    </source>
</evidence>
<dbReference type="Gene3D" id="3.40.190.100">
    <property type="entry name" value="Glycine betaine-binding periplasmic protein, domain 2"/>
    <property type="match status" value="1"/>
</dbReference>
<evidence type="ECO:0000259" key="1">
    <source>
        <dbReference type="Pfam" id="PF04069"/>
    </source>
</evidence>
<proteinExistence type="predicted"/>
<accession>A0A0F0GDT5</accession>
<name>A0A0F0GDT5_LENAE</name>
<evidence type="ECO:0000313" key="2">
    <source>
        <dbReference type="EMBL" id="KJK39478.1"/>
    </source>
</evidence>
<dbReference type="STRING" id="68170.GCA_000974445_06456"/>
<dbReference type="eggNOG" id="COG2113">
    <property type="taxonomic scope" value="Bacteria"/>
</dbReference>
<reference evidence="2 3" key="1">
    <citation type="submission" date="2015-02" db="EMBL/GenBank/DDBJ databases">
        <authorList>
            <person name="Ju K.-S."/>
            <person name="Doroghazi J.R."/>
            <person name="Metcalf W."/>
        </authorList>
    </citation>
    <scope>NUCLEOTIDE SEQUENCE [LARGE SCALE GENOMIC DNA]</scope>
    <source>
        <strain evidence="2 3">NRRL B-16140</strain>
    </source>
</reference>
<dbReference type="Proteomes" id="UP000033393">
    <property type="component" value="Unassembled WGS sequence"/>
</dbReference>
<feature type="domain" description="ABC-type glycine betaine transport system substrate-binding" evidence="1">
    <location>
        <begin position="43"/>
        <end position="309"/>
    </location>
</feature>
<dbReference type="CDD" id="cd13643">
    <property type="entry name" value="PBP2_BCP_2"/>
    <property type="match status" value="1"/>
</dbReference>
<dbReference type="AlphaFoldDB" id="A0A0F0GDT5"/>
<dbReference type="InterPro" id="IPR007210">
    <property type="entry name" value="ABC_Gly_betaine_transp_sub-bd"/>
</dbReference>
<dbReference type="EMBL" id="JYJG01000404">
    <property type="protein sequence ID" value="KJK39478.1"/>
    <property type="molecule type" value="Genomic_DNA"/>
</dbReference>
<dbReference type="PATRIC" id="fig|68170.10.peg.1071"/>